<dbReference type="AlphaFoldDB" id="A0A0F7RX04"/>
<accession>A0A0F7RX04</accession>
<dbReference type="EMBL" id="CCFA01000839">
    <property type="protein sequence ID" value="CDR99227.1"/>
    <property type="molecule type" value="Genomic_DNA"/>
</dbReference>
<gene>
    <name evidence="2" type="primary">SSCI16230.1</name>
</gene>
<name>A0A0F7RX04_9BASI</name>
<protein>
    <recommendedName>
        <fullName evidence="1">Glutaredoxin-like protein</fullName>
    </recommendedName>
</protein>
<dbReference type="STRING" id="49012.A0A0F7RX04"/>
<keyword evidence="1" id="KW-0249">Electron transport</keyword>
<evidence type="ECO:0000313" key="3">
    <source>
        <dbReference type="Proteomes" id="UP000242770"/>
    </source>
</evidence>
<dbReference type="Pfam" id="PF05768">
    <property type="entry name" value="Glrx-like"/>
    <property type="match status" value="1"/>
</dbReference>
<keyword evidence="1" id="KW-0813">Transport</keyword>
<proteinExistence type="inferred from homology"/>
<sequence length="119" mass="13472">MYTATDCQLCDVMKHKITKASGKVPIQLSTFNIRDDSLPDVHLWRRKYQYDIPVLHLDDRGELLSRLHVATANDSATDAKIAGDPNAEIFRHRVTAQQLIEKLQQEQSEATPNQSNTNA</sequence>
<dbReference type="PANTHER" id="PTHR33558">
    <property type="entry name" value="GLUTAREDOXIN-LIKE PROTEIN C5ORF63 HOMOLOG"/>
    <property type="match status" value="1"/>
</dbReference>
<evidence type="ECO:0000313" key="2">
    <source>
        <dbReference type="EMBL" id="CDR99227.1"/>
    </source>
</evidence>
<dbReference type="InterPro" id="IPR052565">
    <property type="entry name" value="Glutaredoxin-like_YDR286C"/>
</dbReference>
<reference evidence="3" key="1">
    <citation type="submission" date="2014-06" db="EMBL/GenBank/DDBJ databases">
        <authorList>
            <person name="Berkman P.J."/>
        </authorList>
    </citation>
    <scope>NUCLEOTIDE SEQUENCE [LARGE SCALE GENOMIC DNA]</scope>
</reference>
<evidence type="ECO:0000256" key="1">
    <source>
        <dbReference type="RuleBase" id="RU363082"/>
    </source>
</evidence>
<comment type="similarity">
    <text evidence="1">Belongs to the glutaredoxin family.</text>
</comment>
<dbReference type="InterPro" id="IPR036249">
    <property type="entry name" value="Thioredoxin-like_sf"/>
</dbReference>
<organism evidence="2 3">
    <name type="scientific">Sporisorium scitamineum</name>
    <dbReference type="NCBI Taxonomy" id="49012"/>
    <lineage>
        <taxon>Eukaryota</taxon>
        <taxon>Fungi</taxon>
        <taxon>Dikarya</taxon>
        <taxon>Basidiomycota</taxon>
        <taxon>Ustilaginomycotina</taxon>
        <taxon>Ustilaginomycetes</taxon>
        <taxon>Ustilaginales</taxon>
        <taxon>Ustilaginaceae</taxon>
        <taxon>Sporisorium</taxon>
    </lineage>
</organism>
<dbReference type="InterPro" id="IPR008554">
    <property type="entry name" value="Glutaredoxin-like"/>
</dbReference>
<dbReference type="SUPFAM" id="SSF52833">
    <property type="entry name" value="Thioredoxin-like"/>
    <property type="match status" value="1"/>
</dbReference>
<dbReference type="Gene3D" id="3.40.30.10">
    <property type="entry name" value="Glutaredoxin"/>
    <property type="match status" value="1"/>
</dbReference>
<keyword evidence="3" id="KW-1185">Reference proteome</keyword>
<dbReference type="Proteomes" id="UP000242770">
    <property type="component" value="Unassembled WGS sequence"/>
</dbReference>
<dbReference type="PANTHER" id="PTHR33558:SF1">
    <property type="entry name" value="GLUTAREDOXIN-LIKE PROTEIN C5ORF63 HOMOLOG"/>
    <property type="match status" value="1"/>
</dbReference>